<accession>A0AAD6TR83</accession>
<dbReference type="CDD" id="cd19077">
    <property type="entry name" value="AKR_AKR8A1-2"/>
    <property type="match status" value="1"/>
</dbReference>
<keyword evidence="4" id="KW-1185">Reference proteome</keyword>
<dbReference type="GO" id="GO:0005737">
    <property type="term" value="C:cytoplasm"/>
    <property type="evidence" value="ECO:0007669"/>
    <property type="project" value="TreeGrafter"/>
</dbReference>
<dbReference type="Pfam" id="PF00248">
    <property type="entry name" value="Aldo_ket_red"/>
    <property type="match status" value="1"/>
</dbReference>
<dbReference type="AlphaFoldDB" id="A0AAD6TR83"/>
<dbReference type="InterPro" id="IPR050791">
    <property type="entry name" value="Aldo-Keto_reductase"/>
</dbReference>
<dbReference type="SUPFAM" id="SSF51430">
    <property type="entry name" value="NAD(P)-linked oxidoreductase"/>
    <property type="match status" value="1"/>
</dbReference>
<sequence>MPQIVGKEIGPIAYGMMNLTFNSEPLPTSQQHAALTAALASNSNFWNAGTFYGPRTANSITLLQSYLRIHPTVLPRIVLSVKGCYDQSTRRGLGTPSAIKAEIDGVLDQLREVGVEKIDVFECARVDPDVPIEVTLKYIDEEYVKKGLVGGIALSEVAAATIRRAAKVTTIVSVENELSLWETGVLRNGVAEACAELGIPILAYSPIGKGMLSGTIKTLDDIPANDVRRYMPRFQPDTFSINIQLVDAVRRLAEKKGCTPAQLAINWTRCLSRRPGMPQIIPLPGSSNEERVRENNVLVDLTDEEMDEIDAVLEGFTVVGGRYPEGFPIDG</sequence>
<organism evidence="3 4">
    <name type="scientific">Mycena belliarum</name>
    <dbReference type="NCBI Taxonomy" id="1033014"/>
    <lineage>
        <taxon>Eukaryota</taxon>
        <taxon>Fungi</taxon>
        <taxon>Dikarya</taxon>
        <taxon>Basidiomycota</taxon>
        <taxon>Agaricomycotina</taxon>
        <taxon>Agaricomycetes</taxon>
        <taxon>Agaricomycetidae</taxon>
        <taxon>Agaricales</taxon>
        <taxon>Marasmiineae</taxon>
        <taxon>Mycenaceae</taxon>
        <taxon>Mycena</taxon>
    </lineage>
</organism>
<protein>
    <submittedName>
        <fullName evidence="3">NADP-dependent oxidoreductase domain-containing protein</fullName>
    </submittedName>
</protein>
<gene>
    <name evidence="3" type="ORF">B0H15DRAFT_38906</name>
</gene>
<evidence type="ECO:0000313" key="3">
    <source>
        <dbReference type="EMBL" id="KAJ7075152.1"/>
    </source>
</evidence>
<name>A0AAD6TR83_9AGAR</name>
<evidence type="ECO:0000313" key="4">
    <source>
        <dbReference type="Proteomes" id="UP001222325"/>
    </source>
</evidence>
<dbReference type="InterPro" id="IPR036812">
    <property type="entry name" value="NAD(P)_OxRdtase_dom_sf"/>
</dbReference>
<dbReference type="InterPro" id="IPR023210">
    <property type="entry name" value="NADP_OxRdtase_dom"/>
</dbReference>
<reference evidence="3" key="1">
    <citation type="submission" date="2023-03" db="EMBL/GenBank/DDBJ databases">
        <title>Massive genome expansion in bonnet fungi (Mycena s.s.) driven by repeated elements and novel gene families across ecological guilds.</title>
        <authorList>
            <consortium name="Lawrence Berkeley National Laboratory"/>
            <person name="Harder C.B."/>
            <person name="Miyauchi S."/>
            <person name="Viragh M."/>
            <person name="Kuo A."/>
            <person name="Thoen E."/>
            <person name="Andreopoulos B."/>
            <person name="Lu D."/>
            <person name="Skrede I."/>
            <person name="Drula E."/>
            <person name="Henrissat B."/>
            <person name="Morin E."/>
            <person name="Kohler A."/>
            <person name="Barry K."/>
            <person name="LaButti K."/>
            <person name="Morin E."/>
            <person name="Salamov A."/>
            <person name="Lipzen A."/>
            <person name="Mereny Z."/>
            <person name="Hegedus B."/>
            <person name="Baldrian P."/>
            <person name="Stursova M."/>
            <person name="Weitz H."/>
            <person name="Taylor A."/>
            <person name="Grigoriev I.V."/>
            <person name="Nagy L.G."/>
            <person name="Martin F."/>
            <person name="Kauserud H."/>
        </authorList>
    </citation>
    <scope>NUCLEOTIDE SEQUENCE</scope>
    <source>
        <strain evidence="3">CBHHK173m</strain>
    </source>
</reference>
<keyword evidence="1" id="KW-0560">Oxidoreductase</keyword>
<comment type="caution">
    <text evidence="3">The sequence shown here is derived from an EMBL/GenBank/DDBJ whole genome shotgun (WGS) entry which is preliminary data.</text>
</comment>
<dbReference type="GO" id="GO:0016491">
    <property type="term" value="F:oxidoreductase activity"/>
    <property type="evidence" value="ECO:0007669"/>
    <property type="project" value="UniProtKB-KW"/>
</dbReference>
<dbReference type="PANTHER" id="PTHR43625:SF78">
    <property type="entry name" value="PYRIDOXAL REDUCTASE-RELATED"/>
    <property type="match status" value="1"/>
</dbReference>
<proteinExistence type="predicted"/>
<dbReference type="EMBL" id="JARJCN010000102">
    <property type="protein sequence ID" value="KAJ7075152.1"/>
    <property type="molecule type" value="Genomic_DNA"/>
</dbReference>
<feature type="domain" description="NADP-dependent oxidoreductase" evidence="2">
    <location>
        <begin position="11"/>
        <end position="313"/>
    </location>
</feature>
<evidence type="ECO:0000259" key="2">
    <source>
        <dbReference type="Pfam" id="PF00248"/>
    </source>
</evidence>
<dbReference type="PANTHER" id="PTHR43625">
    <property type="entry name" value="AFLATOXIN B1 ALDEHYDE REDUCTASE"/>
    <property type="match status" value="1"/>
</dbReference>
<dbReference type="Gene3D" id="3.20.20.100">
    <property type="entry name" value="NADP-dependent oxidoreductase domain"/>
    <property type="match status" value="1"/>
</dbReference>
<dbReference type="Proteomes" id="UP001222325">
    <property type="component" value="Unassembled WGS sequence"/>
</dbReference>
<evidence type="ECO:0000256" key="1">
    <source>
        <dbReference type="ARBA" id="ARBA00023002"/>
    </source>
</evidence>